<protein>
    <recommendedName>
        <fullName evidence="8">Large ribosomal subunit protein uL18</fullName>
    </recommendedName>
    <alternativeName>
        <fullName evidence="9">60S ribosomal protein L5</fullName>
    </alternativeName>
</protein>
<evidence type="ECO:0000313" key="10">
    <source>
        <dbReference type="EMBL" id="QQP55940.1"/>
    </source>
</evidence>
<dbReference type="AlphaFoldDB" id="A0A7T8QUV1"/>
<dbReference type="GO" id="GO:0006412">
    <property type="term" value="P:translation"/>
    <property type="evidence" value="ECO:0007669"/>
    <property type="project" value="InterPro"/>
</dbReference>
<dbReference type="GO" id="GO:0008097">
    <property type="term" value="F:5S rRNA binding"/>
    <property type="evidence" value="ECO:0007669"/>
    <property type="project" value="InterPro"/>
</dbReference>
<dbReference type="GO" id="GO:0022625">
    <property type="term" value="C:cytosolic large ribosomal subunit"/>
    <property type="evidence" value="ECO:0007669"/>
    <property type="project" value="TreeGrafter"/>
</dbReference>
<comment type="function">
    <text evidence="1">Component of the ribosome, a large ribonucleoprotein complex responsible for the synthesis of proteins in the cell. The small ribosomal subunit (SSU) binds messenger RNAs (mRNAs) and translates the encoded message by selecting cognate aminoacyl-transfer RNA (tRNA) molecules. The large subunit (LSU) contains the ribosomal catalytic site termed the peptidyl transferase center (PTC), which catalyzes the formation of peptide bonds, thereby polymerizing the amino acids delivered by tRNAs into a polypeptide chain. The nascent polypeptides leave the ribosome through a tunnel in the LSU and interact with protein factors that function in enzymatic processing, targeting, and the membrane insertion of nascent chains at the exit of the ribosomal tunnel.</text>
</comment>
<keyword evidence="11" id="KW-1185">Reference proteome</keyword>
<comment type="subcellular location">
    <subcellularLocation>
        <location evidence="2">Cytoplasm</location>
    </subcellularLocation>
</comment>
<organism evidence="10 11">
    <name type="scientific">Caligus rogercresseyi</name>
    <name type="common">Sea louse</name>
    <dbReference type="NCBI Taxonomy" id="217165"/>
    <lineage>
        <taxon>Eukaryota</taxon>
        <taxon>Metazoa</taxon>
        <taxon>Ecdysozoa</taxon>
        <taxon>Arthropoda</taxon>
        <taxon>Crustacea</taxon>
        <taxon>Multicrustacea</taxon>
        <taxon>Hexanauplia</taxon>
        <taxon>Copepoda</taxon>
        <taxon>Siphonostomatoida</taxon>
        <taxon>Caligidae</taxon>
        <taxon>Caligus</taxon>
    </lineage>
</organism>
<dbReference type="SUPFAM" id="SSF53137">
    <property type="entry name" value="Translational machinery components"/>
    <property type="match status" value="1"/>
</dbReference>
<name>A0A7T8QUV1_CALRO</name>
<dbReference type="OrthoDB" id="1618453at2759"/>
<dbReference type="PRINTS" id="PR00058">
    <property type="entry name" value="RIBOSOMALL5"/>
</dbReference>
<keyword evidence="4" id="KW-0963">Cytoplasm</keyword>
<keyword evidence="5" id="KW-0699">rRNA-binding</keyword>
<dbReference type="FunFam" id="3.30.420.100:FF:000002">
    <property type="entry name" value="60S ribosomal protein L5"/>
    <property type="match status" value="1"/>
</dbReference>
<evidence type="ECO:0000256" key="5">
    <source>
        <dbReference type="ARBA" id="ARBA00022730"/>
    </source>
</evidence>
<evidence type="ECO:0000256" key="1">
    <source>
        <dbReference type="ARBA" id="ARBA00004021"/>
    </source>
</evidence>
<evidence type="ECO:0000256" key="3">
    <source>
        <dbReference type="ARBA" id="ARBA00007116"/>
    </source>
</evidence>
<proteinExistence type="inferred from homology"/>
<sequence>VFVKLVKSKAYFKRYQVKFRRRREGRTDYYARKRLVVQDKNKYNTPKYRMIVRFTNKDICCQIAYARIDGDRIVEAAYAHELPHYGVKVGLTNYAAAYCTGLLLARRVLQKFKLDSIYEGQTAADGEHYMVEDEEGKPGAFRACLDTGLARTSTGAKVFGAMKGAADGGLDVPHSVKRFPGYDNEENQFEAKTHRNHIFGKHVAEYMEHLQQGDSEGYKRQFSRYIKHGITPSS</sequence>
<dbReference type="CDD" id="cd00432">
    <property type="entry name" value="Ribosomal_L18_L5e"/>
    <property type="match status" value="1"/>
</dbReference>
<evidence type="ECO:0000256" key="7">
    <source>
        <dbReference type="ARBA" id="ARBA00023274"/>
    </source>
</evidence>
<evidence type="ECO:0000256" key="9">
    <source>
        <dbReference type="ARBA" id="ARBA00035352"/>
    </source>
</evidence>
<gene>
    <name evidence="10" type="ORF">FKW44_000443</name>
</gene>
<feature type="non-terminal residue" evidence="10">
    <location>
        <position position="234"/>
    </location>
</feature>
<dbReference type="HAMAP" id="MF_01337_A">
    <property type="entry name" value="Ribosomal_uL18_A"/>
    <property type="match status" value="1"/>
</dbReference>
<dbReference type="Proteomes" id="UP000595437">
    <property type="component" value="Chromosome 1"/>
</dbReference>
<dbReference type="EMBL" id="CP045890">
    <property type="protein sequence ID" value="QQP55940.1"/>
    <property type="molecule type" value="Genomic_DNA"/>
</dbReference>
<dbReference type="GO" id="GO:0000027">
    <property type="term" value="P:ribosomal large subunit assembly"/>
    <property type="evidence" value="ECO:0007669"/>
    <property type="project" value="TreeGrafter"/>
</dbReference>
<keyword evidence="5" id="KW-0694">RNA-binding</keyword>
<comment type="similarity">
    <text evidence="3">Belongs to the universal ribosomal protein uL18 family.</text>
</comment>
<accession>A0A7T8QUV1</accession>
<dbReference type="InterPro" id="IPR057268">
    <property type="entry name" value="Ribosomal_L18"/>
</dbReference>
<keyword evidence="7" id="KW-0687">Ribonucleoprotein</keyword>
<evidence type="ECO:0000256" key="2">
    <source>
        <dbReference type="ARBA" id="ARBA00004496"/>
    </source>
</evidence>
<evidence type="ECO:0000313" key="11">
    <source>
        <dbReference type="Proteomes" id="UP000595437"/>
    </source>
</evidence>
<evidence type="ECO:0000256" key="6">
    <source>
        <dbReference type="ARBA" id="ARBA00022980"/>
    </source>
</evidence>
<dbReference type="PANTHER" id="PTHR23410">
    <property type="entry name" value="RIBOSOMAL PROTEIN L5-RELATED"/>
    <property type="match status" value="1"/>
</dbReference>
<evidence type="ECO:0000256" key="8">
    <source>
        <dbReference type="ARBA" id="ARBA00035197"/>
    </source>
</evidence>
<evidence type="ECO:0000256" key="4">
    <source>
        <dbReference type="ARBA" id="ARBA00022490"/>
    </source>
</evidence>
<dbReference type="Pfam" id="PF17144">
    <property type="entry name" value="Ribosomal_L5e"/>
    <property type="match status" value="1"/>
</dbReference>
<keyword evidence="6 10" id="KW-0689">Ribosomal protein</keyword>
<dbReference type="PANTHER" id="PTHR23410:SF12">
    <property type="entry name" value="LARGE RIBOSOMAL SUBUNIT PROTEIN UL18"/>
    <property type="match status" value="1"/>
</dbReference>
<dbReference type="GO" id="GO:0003735">
    <property type="term" value="F:structural constituent of ribosome"/>
    <property type="evidence" value="ECO:0007669"/>
    <property type="project" value="InterPro"/>
</dbReference>
<feature type="non-terminal residue" evidence="10">
    <location>
        <position position="1"/>
    </location>
</feature>
<reference evidence="11" key="1">
    <citation type="submission" date="2021-01" db="EMBL/GenBank/DDBJ databases">
        <title>Caligus Genome Assembly.</title>
        <authorList>
            <person name="Gallardo-Escarate C."/>
        </authorList>
    </citation>
    <scope>NUCLEOTIDE SEQUENCE [LARGE SCALE GENOMIC DNA]</scope>
</reference>
<dbReference type="InterPro" id="IPR005485">
    <property type="entry name" value="Rbsml_uL18_euk_arch"/>
</dbReference>
<dbReference type="Gene3D" id="3.30.420.100">
    <property type="match status" value="1"/>
</dbReference>